<dbReference type="Pfam" id="PF00691">
    <property type="entry name" value="OmpA"/>
    <property type="match status" value="1"/>
</dbReference>
<reference evidence="3" key="2">
    <citation type="journal article" date="2020" name="Microorganisms">
        <title>Osmotic Adaptation and Compatible Solute Biosynthesis of Phototrophic Bacteria as Revealed from Genome Analyses.</title>
        <authorList>
            <person name="Imhoff J.F."/>
            <person name="Rahn T."/>
            <person name="Kunzel S."/>
            <person name="Keller A."/>
            <person name="Neulinger S.C."/>
        </authorList>
    </citation>
    <scope>NUCLEOTIDE SEQUENCE</scope>
    <source>
        <strain evidence="3">IM 151</strain>
    </source>
</reference>
<evidence type="ECO:0000259" key="2">
    <source>
        <dbReference type="PROSITE" id="PS51123"/>
    </source>
</evidence>
<evidence type="ECO:0000313" key="3">
    <source>
        <dbReference type="EMBL" id="MBK1711558.1"/>
    </source>
</evidence>
<dbReference type="SUPFAM" id="SSF103088">
    <property type="entry name" value="OmpA-like"/>
    <property type="match status" value="1"/>
</dbReference>
<sequence>MRPAPFFVIFAVALMAVGCGSPPPKPPETDESNRRPANTAAAVELQVCQGNLQNTRIVASEARREAQAVRAYAALAAAQSAAQATTSGVAAPSAHEPNAVHVLLFGYGSSRLDLPADAQRITEAARAAPLVVLRGRTDGAKDAVAEGRVARERTAAVQAWLVRAGVDPSRIRATWQPVGDFAADNTVEAGRALNRRVEIEIYRNAPRFIAAGSPASP</sequence>
<comment type="caution">
    <text evidence="3">The sequence shown here is derived from an EMBL/GenBank/DDBJ whole genome shotgun (WGS) entry which is preliminary data.</text>
</comment>
<gene>
    <name evidence="3" type="ORF">CKO43_02040</name>
</gene>
<proteinExistence type="predicted"/>
<keyword evidence="4" id="KW-1185">Reference proteome</keyword>
<organism evidence="3 4">
    <name type="scientific">Rubrivivax gelatinosus</name>
    <name type="common">Rhodocyclus gelatinosus</name>
    <name type="synonym">Rhodopseudomonas gelatinosa</name>
    <dbReference type="NCBI Taxonomy" id="28068"/>
    <lineage>
        <taxon>Bacteria</taxon>
        <taxon>Pseudomonadati</taxon>
        <taxon>Pseudomonadota</taxon>
        <taxon>Betaproteobacteria</taxon>
        <taxon>Burkholderiales</taxon>
        <taxon>Sphaerotilaceae</taxon>
        <taxon>Rubrivivax</taxon>
    </lineage>
</organism>
<keyword evidence="1" id="KW-0472">Membrane</keyword>
<protein>
    <recommendedName>
        <fullName evidence="2">OmpA-like domain-containing protein</fullName>
    </recommendedName>
</protein>
<dbReference type="InterPro" id="IPR036737">
    <property type="entry name" value="OmpA-like_sf"/>
</dbReference>
<dbReference type="InterPro" id="IPR006665">
    <property type="entry name" value="OmpA-like"/>
</dbReference>
<feature type="domain" description="OmpA-like" evidence="2">
    <location>
        <begin position="92"/>
        <end position="205"/>
    </location>
</feature>
<dbReference type="RefSeq" id="WP_200377695.1">
    <property type="nucleotide sequence ID" value="NZ_NRRU01000004.1"/>
</dbReference>
<dbReference type="PROSITE" id="PS51257">
    <property type="entry name" value="PROKAR_LIPOPROTEIN"/>
    <property type="match status" value="1"/>
</dbReference>
<name>A0ABS1DQ20_RUBGE</name>
<evidence type="ECO:0000256" key="1">
    <source>
        <dbReference type="PROSITE-ProRule" id="PRU00473"/>
    </source>
</evidence>
<accession>A0ABS1DQ20</accession>
<dbReference type="EMBL" id="NRRU01000004">
    <property type="protein sequence ID" value="MBK1711558.1"/>
    <property type="molecule type" value="Genomic_DNA"/>
</dbReference>
<evidence type="ECO:0000313" key="4">
    <source>
        <dbReference type="Proteomes" id="UP001041814"/>
    </source>
</evidence>
<reference evidence="3" key="1">
    <citation type="submission" date="2017-08" db="EMBL/GenBank/DDBJ databases">
        <authorList>
            <person name="Imhoff J.F."/>
            <person name="Rahn T."/>
            <person name="Kuenzel S."/>
            <person name="Neulinger S.C."/>
        </authorList>
    </citation>
    <scope>NUCLEOTIDE SEQUENCE</scope>
    <source>
        <strain evidence="3">IM 151</strain>
    </source>
</reference>
<dbReference type="Gene3D" id="3.30.1330.60">
    <property type="entry name" value="OmpA-like domain"/>
    <property type="match status" value="1"/>
</dbReference>
<dbReference type="PROSITE" id="PS51123">
    <property type="entry name" value="OMPA_2"/>
    <property type="match status" value="1"/>
</dbReference>
<dbReference type="Proteomes" id="UP001041814">
    <property type="component" value="Unassembled WGS sequence"/>
</dbReference>